<comment type="caution">
    <text evidence="1">The sequence shown here is derived from an EMBL/GenBank/DDBJ whole genome shotgun (WGS) entry which is preliminary data.</text>
</comment>
<name>A0ABW6W8L2_9ACTN</name>
<gene>
    <name evidence="1" type="ORF">ACFY35_03830</name>
</gene>
<accession>A0ABW6W8L2</accession>
<sequence>MTGIQIDEMDGVAIVRLAHGKVNALDLELLEEITEVFTSMTADAVVLTGAGRAFSAGVDLWRILDGGADYVRAFLPALDAAFLAIFGLGRPTVAAINGHAIAGGAILAAACDHRIMADGPATIGVTELLVGVPFPPTALEILGHAFGEPAARRAVLTGHTLTPAEARTAGHVDEVTEADLLLDTAVARAHVAVPLDTYRMTKEQLQAPVHERLDRLRPVYDPQVFKLWTTGVEDGRIRRYMEEVTARRSAR</sequence>
<dbReference type="EMBL" id="JBIAZU010000001">
    <property type="protein sequence ID" value="MFF5288541.1"/>
    <property type="molecule type" value="Genomic_DNA"/>
</dbReference>
<dbReference type="InterPro" id="IPR001753">
    <property type="entry name" value="Enoyl-CoA_hydra/iso"/>
</dbReference>
<proteinExistence type="predicted"/>
<dbReference type="RefSeq" id="WP_020508891.1">
    <property type="nucleotide sequence ID" value="NZ_JBIAZU010000001.1"/>
</dbReference>
<dbReference type="PANTHER" id="PTHR11941:SF45">
    <property type="entry name" value="ENOYL-COA DELTA ISOMERASE 1, MITOCHONDRIAL"/>
    <property type="match status" value="1"/>
</dbReference>
<dbReference type="PANTHER" id="PTHR11941">
    <property type="entry name" value="ENOYL-COA HYDRATASE-RELATED"/>
    <property type="match status" value="1"/>
</dbReference>
<keyword evidence="2" id="KW-1185">Reference proteome</keyword>
<dbReference type="Gene3D" id="3.90.226.10">
    <property type="entry name" value="2-enoyl-CoA Hydratase, Chain A, domain 1"/>
    <property type="match status" value="1"/>
</dbReference>
<dbReference type="Pfam" id="PF00378">
    <property type="entry name" value="ECH_1"/>
    <property type="match status" value="1"/>
</dbReference>
<organism evidence="1 2">
    <name type="scientific">Paractinoplanes globisporus</name>
    <dbReference type="NCBI Taxonomy" id="113565"/>
    <lineage>
        <taxon>Bacteria</taxon>
        <taxon>Bacillati</taxon>
        <taxon>Actinomycetota</taxon>
        <taxon>Actinomycetes</taxon>
        <taxon>Micromonosporales</taxon>
        <taxon>Micromonosporaceae</taxon>
        <taxon>Paractinoplanes</taxon>
    </lineage>
</organism>
<dbReference type="Proteomes" id="UP001602245">
    <property type="component" value="Unassembled WGS sequence"/>
</dbReference>
<dbReference type="CDD" id="cd06558">
    <property type="entry name" value="crotonase-like"/>
    <property type="match status" value="1"/>
</dbReference>
<protein>
    <submittedName>
        <fullName evidence="1">Enoyl-CoA hydratase/isomerase family protein</fullName>
    </submittedName>
</protein>
<dbReference type="SUPFAM" id="SSF52096">
    <property type="entry name" value="ClpP/crotonase"/>
    <property type="match status" value="1"/>
</dbReference>
<dbReference type="InterPro" id="IPR029045">
    <property type="entry name" value="ClpP/crotonase-like_dom_sf"/>
</dbReference>
<evidence type="ECO:0000313" key="1">
    <source>
        <dbReference type="EMBL" id="MFF5288541.1"/>
    </source>
</evidence>
<evidence type="ECO:0000313" key="2">
    <source>
        <dbReference type="Proteomes" id="UP001602245"/>
    </source>
</evidence>
<reference evidence="1 2" key="1">
    <citation type="submission" date="2024-10" db="EMBL/GenBank/DDBJ databases">
        <title>The Natural Products Discovery Center: Release of the First 8490 Sequenced Strains for Exploring Actinobacteria Biosynthetic Diversity.</title>
        <authorList>
            <person name="Kalkreuter E."/>
            <person name="Kautsar S.A."/>
            <person name="Yang D."/>
            <person name="Bader C.D."/>
            <person name="Teijaro C.N."/>
            <person name="Fluegel L."/>
            <person name="Davis C.M."/>
            <person name="Simpson J.R."/>
            <person name="Lauterbach L."/>
            <person name="Steele A.D."/>
            <person name="Gui C."/>
            <person name="Meng S."/>
            <person name="Li G."/>
            <person name="Viehrig K."/>
            <person name="Ye F."/>
            <person name="Su P."/>
            <person name="Kiefer A.F."/>
            <person name="Nichols A."/>
            <person name="Cepeda A.J."/>
            <person name="Yan W."/>
            <person name="Fan B."/>
            <person name="Jiang Y."/>
            <person name="Adhikari A."/>
            <person name="Zheng C.-J."/>
            <person name="Schuster L."/>
            <person name="Cowan T.M."/>
            <person name="Smanski M.J."/>
            <person name="Chevrette M.G."/>
            <person name="De Carvalho L.P.S."/>
            <person name="Shen B."/>
        </authorList>
    </citation>
    <scope>NUCLEOTIDE SEQUENCE [LARGE SCALE GENOMIC DNA]</scope>
    <source>
        <strain evidence="1 2">NPDC000087</strain>
    </source>
</reference>